<dbReference type="SUPFAM" id="SSF51735">
    <property type="entry name" value="NAD(P)-binding Rossmann-fold domains"/>
    <property type="match status" value="1"/>
</dbReference>
<dbReference type="Pfam" id="PF21761">
    <property type="entry name" value="RedAm-like_C"/>
    <property type="match status" value="1"/>
</dbReference>
<dbReference type="AlphaFoldDB" id="A0A7H8N7X4"/>
<dbReference type="EMBL" id="CP054929">
    <property type="protein sequence ID" value="QKW50660.1"/>
    <property type="molecule type" value="Genomic_DNA"/>
</dbReference>
<dbReference type="InterPro" id="IPR051265">
    <property type="entry name" value="HIBADH-related_NP60_sf"/>
</dbReference>
<dbReference type="Pfam" id="PF03446">
    <property type="entry name" value="NAD_binding_2"/>
    <property type="match status" value="1"/>
</dbReference>
<gene>
    <name evidence="6" type="ORF">HUT08_15205</name>
</gene>
<keyword evidence="2" id="KW-0560">Oxidoreductase</keyword>
<reference evidence="6 7" key="1">
    <citation type="submission" date="2020-06" db="EMBL/GenBank/DDBJ databases">
        <title>Genome mining for natural products.</title>
        <authorList>
            <person name="Zhang B."/>
            <person name="Shi J."/>
            <person name="Ge H."/>
        </authorList>
    </citation>
    <scope>NUCLEOTIDE SEQUENCE [LARGE SCALE GENOMIC DNA]</scope>
    <source>
        <strain evidence="6 7">NA00687</strain>
    </source>
</reference>
<evidence type="ECO:0000313" key="6">
    <source>
        <dbReference type="EMBL" id="QKW50660.1"/>
    </source>
</evidence>
<dbReference type="InterPro" id="IPR013328">
    <property type="entry name" value="6PGD_dom2"/>
</dbReference>
<name>A0A7H8N7X4_9ACTN</name>
<evidence type="ECO:0000259" key="5">
    <source>
        <dbReference type="Pfam" id="PF21761"/>
    </source>
</evidence>
<keyword evidence="7" id="KW-1185">Reference proteome</keyword>
<dbReference type="Gene3D" id="3.40.50.720">
    <property type="entry name" value="NAD(P)-binding Rossmann-like Domain"/>
    <property type="match status" value="1"/>
</dbReference>
<evidence type="ECO:0000313" key="7">
    <source>
        <dbReference type="Proteomes" id="UP000509303"/>
    </source>
</evidence>
<evidence type="ECO:0000256" key="3">
    <source>
        <dbReference type="SAM" id="MobiDB-lite"/>
    </source>
</evidence>
<organism evidence="6 7">
    <name type="scientific">Streptomyces buecherae</name>
    <dbReference type="NCBI Taxonomy" id="2763006"/>
    <lineage>
        <taxon>Bacteria</taxon>
        <taxon>Bacillati</taxon>
        <taxon>Actinomycetota</taxon>
        <taxon>Actinomycetes</taxon>
        <taxon>Kitasatosporales</taxon>
        <taxon>Streptomycetaceae</taxon>
        <taxon>Streptomyces</taxon>
    </lineage>
</organism>
<sequence>MSATPETSTDATTDATTSPAPAPVTVLGLGPMGRALASTFVAAGHPTTVWNRTEGKADELVAQGATVASTPAEAVAASELVVICVIDYAASDSILEAAGDAIKGRTLVNLTADSPDRARTAATWATERGADYLDGTILTPTVTIGTPAAVFLFSGPEALYETHRATFASLGGTATYQGADHGRAAAYDVALLDFFWTSVSGLMHAFALARKEDIAARDLAPFARGILDLLPPIMDQLAGNVDDGVYPGEDSHIISVAAGIEHVIHAADDRGMDTGVLRAARAVAQRAIDEGHGTDGIERLAEVLGRPAA</sequence>
<accession>A0A7H8N7X4</accession>
<comment type="similarity">
    <text evidence="1">Belongs to the HIBADH-related family.</text>
</comment>
<evidence type="ECO:0000259" key="4">
    <source>
        <dbReference type="Pfam" id="PF03446"/>
    </source>
</evidence>
<dbReference type="Gene3D" id="1.10.1040.10">
    <property type="entry name" value="N-(1-d-carboxylethyl)-l-norvaline Dehydrogenase, domain 2"/>
    <property type="match status" value="1"/>
</dbReference>
<dbReference type="InterPro" id="IPR048666">
    <property type="entry name" value="RedAm-like_C"/>
</dbReference>
<dbReference type="PANTHER" id="PTHR43580:SF2">
    <property type="entry name" value="CYTOKINE-LIKE NUCLEAR FACTOR N-PAC"/>
    <property type="match status" value="1"/>
</dbReference>
<evidence type="ECO:0000256" key="2">
    <source>
        <dbReference type="ARBA" id="ARBA00023002"/>
    </source>
</evidence>
<dbReference type="Proteomes" id="UP000509303">
    <property type="component" value="Chromosome"/>
</dbReference>
<dbReference type="RefSeq" id="WP_176162393.1">
    <property type="nucleotide sequence ID" value="NZ_CP054929.1"/>
</dbReference>
<dbReference type="InterPro" id="IPR006115">
    <property type="entry name" value="6PGDH_NADP-bd"/>
</dbReference>
<dbReference type="GO" id="GO:0050661">
    <property type="term" value="F:NADP binding"/>
    <property type="evidence" value="ECO:0007669"/>
    <property type="project" value="InterPro"/>
</dbReference>
<dbReference type="PIRSF" id="PIRSF000103">
    <property type="entry name" value="HIBADH"/>
    <property type="match status" value="1"/>
</dbReference>
<protein>
    <submittedName>
        <fullName evidence="6">NAD(P)-dependent oxidoreductase</fullName>
    </submittedName>
</protein>
<feature type="region of interest" description="Disordered" evidence="3">
    <location>
        <begin position="1"/>
        <end position="22"/>
    </location>
</feature>
<proteinExistence type="inferred from homology"/>
<evidence type="ECO:0000256" key="1">
    <source>
        <dbReference type="ARBA" id="ARBA00009080"/>
    </source>
</evidence>
<dbReference type="InterPro" id="IPR015815">
    <property type="entry name" value="HIBADH-related"/>
</dbReference>
<dbReference type="InterPro" id="IPR036291">
    <property type="entry name" value="NAD(P)-bd_dom_sf"/>
</dbReference>
<dbReference type="PANTHER" id="PTHR43580">
    <property type="entry name" value="OXIDOREDUCTASE GLYR1-RELATED"/>
    <property type="match status" value="1"/>
</dbReference>
<feature type="domain" description="6-phosphogluconate dehydrogenase NADP-binding" evidence="4">
    <location>
        <begin position="24"/>
        <end position="177"/>
    </location>
</feature>
<dbReference type="GO" id="GO:0016491">
    <property type="term" value="F:oxidoreductase activity"/>
    <property type="evidence" value="ECO:0007669"/>
    <property type="project" value="UniProtKB-KW"/>
</dbReference>
<feature type="domain" description="NADPH-dependent reductive aminase-like C-terminal" evidence="5">
    <location>
        <begin position="180"/>
        <end position="305"/>
    </location>
</feature>